<name>A0ABT6F6S9_9BACT</name>
<accession>A0ABT6F6S9</accession>
<organism evidence="1 2">
    <name type="scientific">Paludisphaera mucosa</name>
    <dbReference type="NCBI Taxonomy" id="3030827"/>
    <lineage>
        <taxon>Bacteria</taxon>
        <taxon>Pseudomonadati</taxon>
        <taxon>Planctomycetota</taxon>
        <taxon>Planctomycetia</taxon>
        <taxon>Isosphaerales</taxon>
        <taxon>Isosphaeraceae</taxon>
        <taxon>Paludisphaera</taxon>
    </lineage>
</organism>
<dbReference type="EMBL" id="JARRAG010000001">
    <property type="protein sequence ID" value="MDG3003264.1"/>
    <property type="molecule type" value="Genomic_DNA"/>
</dbReference>
<protein>
    <submittedName>
        <fullName evidence="1">Uncharacterized protein</fullName>
    </submittedName>
</protein>
<evidence type="ECO:0000313" key="2">
    <source>
        <dbReference type="Proteomes" id="UP001216907"/>
    </source>
</evidence>
<evidence type="ECO:0000313" key="1">
    <source>
        <dbReference type="EMBL" id="MDG3003264.1"/>
    </source>
</evidence>
<keyword evidence="2" id="KW-1185">Reference proteome</keyword>
<sequence length="160" mass="17778">MGRPRSKTLKPGMPESRVLMGSLQACRFWCIDVKRQNTGGMMNDKGRYVAFGVKGDSDIAGTTEAVWGPLRGRTVHIECKREGWKPPRPPKSGKVAGPARLRWEAQVARLRKTNANGGYGFWSDDPEYTFRVLELLRRGCTIEIGDDDHCVVVMPNGAST</sequence>
<dbReference type="RefSeq" id="WP_277859618.1">
    <property type="nucleotide sequence ID" value="NZ_JARRAG010000001.1"/>
</dbReference>
<comment type="caution">
    <text evidence="1">The sequence shown here is derived from an EMBL/GenBank/DDBJ whole genome shotgun (WGS) entry which is preliminary data.</text>
</comment>
<reference evidence="1 2" key="1">
    <citation type="submission" date="2023-03" db="EMBL/GenBank/DDBJ databases">
        <title>Paludisphaera mucosa sp. nov. a novel planctomycete from northern fen.</title>
        <authorList>
            <person name="Ivanova A."/>
        </authorList>
    </citation>
    <scope>NUCLEOTIDE SEQUENCE [LARGE SCALE GENOMIC DNA]</scope>
    <source>
        <strain evidence="1 2">Pla2</strain>
    </source>
</reference>
<proteinExistence type="predicted"/>
<dbReference type="Proteomes" id="UP001216907">
    <property type="component" value="Unassembled WGS sequence"/>
</dbReference>
<gene>
    <name evidence="1" type="ORF">PZE19_05760</name>
</gene>